<dbReference type="InterPro" id="IPR011041">
    <property type="entry name" value="Quinoprot_gluc/sorb_DH_b-prop"/>
</dbReference>
<dbReference type="PANTHER" id="PTHR19328">
    <property type="entry name" value="HEDGEHOG-INTERACTING PROTEIN"/>
    <property type="match status" value="1"/>
</dbReference>
<feature type="non-terminal residue" evidence="11">
    <location>
        <position position="1"/>
    </location>
</feature>
<evidence type="ECO:0000256" key="8">
    <source>
        <dbReference type="SAM" id="Phobius"/>
    </source>
</evidence>
<feature type="domain" description="Folate receptor-like" evidence="9">
    <location>
        <begin position="46"/>
        <end position="150"/>
    </location>
</feature>
<accession>A0A9D4KUC8</accession>
<evidence type="ECO:0000256" key="3">
    <source>
        <dbReference type="ARBA" id="ARBA00022525"/>
    </source>
</evidence>
<feature type="domain" description="Glucose/Sorbosone dehydrogenase" evidence="10">
    <location>
        <begin position="223"/>
        <end position="555"/>
    </location>
</feature>
<feature type="transmembrane region" description="Helical" evidence="8">
    <location>
        <begin position="12"/>
        <end position="30"/>
    </location>
</feature>
<evidence type="ECO:0000256" key="6">
    <source>
        <dbReference type="ARBA" id="ARBA00023180"/>
    </source>
</evidence>
<keyword evidence="5" id="KW-1015">Disulfide bond</keyword>
<keyword evidence="4" id="KW-0732">Signal</keyword>
<dbReference type="InterPro" id="IPR012938">
    <property type="entry name" value="Glc/Sorbosone_DH"/>
</dbReference>
<comment type="subcellular location">
    <subcellularLocation>
        <location evidence="1">Secreted</location>
    </subcellularLocation>
</comment>
<evidence type="ECO:0000259" key="9">
    <source>
        <dbReference type="Pfam" id="PF03024"/>
    </source>
</evidence>
<evidence type="ECO:0000313" key="11">
    <source>
        <dbReference type="EMBL" id="KAH3846051.1"/>
    </source>
</evidence>
<keyword evidence="8" id="KW-1133">Transmembrane helix</keyword>
<dbReference type="Pfam" id="PF03024">
    <property type="entry name" value="Folate_rec"/>
    <property type="match status" value="1"/>
</dbReference>
<evidence type="ECO:0008006" key="13">
    <source>
        <dbReference type="Google" id="ProtNLM"/>
    </source>
</evidence>
<comment type="caution">
    <text evidence="11">The sequence shown here is derived from an EMBL/GenBank/DDBJ whole genome shotgun (WGS) entry which is preliminary data.</text>
</comment>
<dbReference type="PANTHER" id="PTHR19328:SF75">
    <property type="entry name" value="ALDOSE SUGAR DEHYDROGENASE YLII"/>
    <property type="match status" value="1"/>
</dbReference>
<evidence type="ECO:0000313" key="12">
    <source>
        <dbReference type="Proteomes" id="UP000828390"/>
    </source>
</evidence>
<reference evidence="11" key="1">
    <citation type="journal article" date="2019" name="bioRxiv">
        <title>The Genome of the Zebra Mussel, Dreissena polymorpha: A Resource for Invasive Species Research.</title>
        <authorList>
            <person name="McCartney M.A."/>
            <person name="Auch B."/>
            <person name="Kono T."/>
            <person name="Mallez S."/>
            <person name="Zhang Y."/>
            <person name="Obille A."/>
            <person name="Becker A."/>
            <person name="Abrahante J.E."/>
            <person name="Garbe J."/>
            <person name="Badalamenti J.P."/>
            <person name="Herman A."/>
            <person name="Mangelson H."/>
            <person name="Liachko I."/>
            <person name="Sullivan S."/>
            <person name="Sone E.D."/>
            <person name="Koren S."/>
            <person name="Silverstein K.A.T."/>
            <person name="Beckman K.B."/>
            <person name="Gohl D.M."/>
        </authorList>
    </citation>
    <scope>NUCLEOTIDE SEQUENCE</scope>
    <source>
        <strain evidence="11">Duluth1</strain>
        <tissue evidence="11">Whole animal</tissue>
    </source>
</reference>
<keyword evidence="8" id="KW-0812">Transmembrane</keyword>
<feature type="compositionally biased region" description="Pro residues" evidence="7">
    <location>
        <begin position="641"/>
        <end position="657"/>
    </location>
</feature>
<dbReference type="InterPro" id="IPR011042">
    <property type="entry name" value="6-blade_b-propeller_TolB-like"/>
</dbReference>
<dbReference type="InterPro" id="IPR018143">
    <property type="entry name" value="Folate_rcpt-like"/>
</dbReference>
<protein>
    <recommendedName>
        <fullName evidence="13">HHIP-like protein 1</fullName>
    </recommendedName>
</protein>
<dbReference type="Pfam" id="PF07995">
    <property type="entry name" value="GSDH"/>
    <property type="match status" value="1"/>
</dbReference>
<keyword evidence="6" id="KW-0325">Glycoprotein</keyword>
<evidence type="ECO:0000259" key="10">
    <source>
        <dbReference type="Pfam" id="PF07995"/>
    </source>
</evidence>
<proteinExistence type="inferred from homology"/>
<dbReference type="AlphaFoldDB" id="A0A9D4KUC8"/>
<dbReference type="SUPFAM" id="SSF50952">
    <property type="entry name" value="Soluble quinoprotein glucose dehydrogenase"/>
    <property type="match status" value="1"/>
</dbReference>
<dbReference type="Proteomes" id="UP000828390">
    <property type="component" value="Unassembled WGS sequence"/>
</dbReference>
<keyword evidence="8" id="KW-0472">Membrane</keyword>
<feature type="compositionally biased region" description="Polar residues" evidence="7">
    <location>
        <begin position="623"/>
        <end position="636"/>
    </location>
</feature>
<sequence length="680" mass="76501">MTSGTRDEYKRYVLLLFFVVTQLMVAKLGVNGHPQCLDARPPFRASSVSFCPAYKDHGCCTPHQDKQLKIRYDRIRLLVPASEKQLWTDCENYVKTFLCEECSPYAAHIFDAEQISYGTVPKPRAFPGLCRGYCGEFFTKCKNIVKYYMNEVGSDYMEEASKLQSAITMGEENFCNETKLVDLDYCYPGLLTNPILIGNISIDKVSQEGCLCMEPFDKVKFRNPIFLKHANDGSKRMFIGEQIGIVHIMYPDGRLITPAFLDISADIQSSSYKGDERGMLGMAFHPNFSQNRKFYIYYSAIITEYEQQQTSADHKTRIEEFQVSADKPDQVDYSYHRIILEVYEPYWNHNGGEILFGDDGYMYLFIGDGGQAGDPLNSGQDMFSLLGKVVRIDVDRADTVRQREYSIPPDNPFADEIKGLPEIYAYGIRNIWRCGKDRGDHSTGEGKGRIVCGDVGQSNREEVNLIEKGANYGWKIKEGNADYCKKCKSAFLNETLTAPIYDYGHSVGKSVTGGHFYRGCQSPNLNGFYIYGDFMSGRLFRLLHRPGNNTWHNKELKMCGADYCRPPLVNDYSTSIISFGEDEDGEMYMLSTSFASATKASGTVYRIVDPHRRGNPIDCIPYQHQQTLPPASSKAASPTQFPTPPPTDPLSPLPTQPPTANIPLINKPVASAPVSTQSPL</sequence>
<name>A0A9D4KUC8_DREPO</name>
<evidence type="ECO:0000256" key="1">
    <source>
        <dbReference type="ARBA" id="ARBA00004613"/>
    </source>
</evidence>
<comment type="similarity">
    <text evidence="2">Belongs to the HHIP family.</text>
</comment>
<feature type="region of interest" description="Disordered" evidence="7">
    <location>
        <begin position="616"/>
        <end position="680"/>
    </location>
</feature>
<reference evidence="11" key="2">
    <citation type="submission" date="2020-11" db="EMBL/GenBank/DDBJ databases">
        <authorList>
            <person name="McCartney M.A."/>
            <person name="Auch B."/>
            <person name="Kono T."/>
            <person name="Mallez S."/>
            <person name="Becker A."/>
            <person name="Gohl D.M."/>
            <person name="Silverstein K.A.T."/>
            <person name="Koren S."/>
            <person name="Bechman K.B."/>
            <person name="Herman A."/>
            <person name="Abrahante J.E."/>
            <person name="Garbe J."/>
        </authorList>
    </citation>
    <scope>NUCLEOTIDE SEQUENCE</scope>
    <source>
        <strain evidence="11">Duluth1</strain>
        <tissue evidence="11">Whole animal</tissue>
    </source>
</reference>
<dbReference type="EMBL" id="JAIWYP010000003">
    <property type="protein sequence ID" value="KAH3846051.1"/>
    <property type="molecule type" value="Genomic_DNA"/>
</dbReference>
<evidence type="ECO:0000256" key="7">
    <source>
        <dbReference type="SAM" id="MobiDB-lite"/>
    </source>
</evidence>
<dbReference type="GO" id="GO:0005576">
    <property type="term" value="C:extracellular region"/>
    <property type="evidence" value="ECO:0007669"/>
    <property type="project" value="UniProtKB-SubCell"/>
</dbReference>
<organism evidence="11 12">
    <name type="scientific">Dreissena polymorpha</name>
    <name type="common">Zebra mussel</name>
    <name type="synonym">Mytilus polymorpha</name>
    <dbReference type="NCBI Taxonomy" id="45954"/>
    <lineage>
        <taxon>Eukaryota</taxon>
        <taxon>Metazoa</taxon>
        <taxon>Spiralia</taxon>
        <taxon>Lophotrochozoa</taxon>
        <taxon>Mollusca</taxon>
        <taxon>Bivalvia</taxon>
        <taxon>Autobranchia</taxon>
        <taxon>Heteroconchia</taxon>
        <taxon>Euheterodonta</taxon>
        <taxon>Imparidentia</taxon>
        <taxon>Neoheterodontei</taxon>
        <taxon>Myida</taxon>
        <taxon>Dreissenoidea</taxon>
        <taxon>Dreissenidae</taxon>
        <taxon>Dreissena</taxon>
    </lineage>
</organism>
<keyword evidence="12" id="KW-1185">Reference proteome</keyword>
<evidence type="ECO:0000256" key="2">
    <source>
        <dbReference type="ARBA" id="ARBA00010658"/>
    </source>
</evidence>
<evidence type="ECO:0000256" key="5">
    <source>
        <dbReference type="ARBA" id="ARBA00023157"/>
    </source>
</evidence>
<gene>
    <name evidence="11" type="ORF">DPMN_088344</name>
</gene>
<dbReference type="Gene3D" id="2.120.10.30">
    <property type="entry name" value="TolB, C-terminal domain"/>
    <property type="match status" value="1"/>
</dbReference>
<evidence type="ECO:0000256" key="4">
    <source>
        <dbReference type="ARBA" id="ARBA00022729"/>
    </source>
</evidence>
<keyword evidence="3" id="KW-0964">Secreted</keyword>